<dbReference type="Pfam" id="PF00392">
    <property type="entry name" value="GntR"/>
    <property type="match status" value="1"/>
</dbReference>
<evidence type="ECO:0000256" key="3">
    <source>
        <dbReference type="ARBA" id="ARBA00023015"/>
    </source>
</evidence>
<dbReference type="PROSITE" id="PS50949">
    <property type="entry name" value="HTH_GNTR"/>
    <property type="match status" value="1"/>
</dbReference>
<dbReference type="InterPro" id="IPR036388">
    <property type="entry name" value="WH-like_DNA-bd_sf"/>
</dbReference>
<dbReference type="PANTHER" id="PTHR46577">
    <property type="entry name" value="HTH-TYPE TRANSCRIPTIONAL REGULATORY PROTEIN GABR"/>
    <property type="match status" value="1"/>
</dbReference>
<dbReference type="AlphaFoldDB" id="A0AAE3QVX9"/>
<dbReference type="InterPro" id="IPR004839">
    <property type="entry name" value="Aminotransferase_I/II_large"/>
</dbReference>
<dbReference type="Gene3D" id="1.10.10.10">
    <property type="entry name" value="Winged helix-like DNA-binding domain superfamily/Winged helix DNA-binding domain"/>
    <property type="match status" value="1"/>
</dbReference>
<organism evidence="7 8">
    <name type="scientific">Xanthocytophaga flava</name>
    <dbReference type="NCBI Taxonomy" id="3048013"/>
    <lineage>
        <taxon>Bacteria</taxon>
        <taxon>Pseudomonadati</taxon>
        <taxon>Bacteroidota</taxon>
        <taxon>Cytophagia</taxon>
        <taxon>Cytophagales</taxon>
        <taxon>Rhodocytophagaceae</taxon>
        <taxon>Xanthocytophaga</taxon>
    </lineage>
</organism>
<sequence length="487" mass="54599">MLPYSTLLSIDRQSVTPVYLQITNNMILQIKKGVIGAGTKLPGSRALSEQLQVHRKTIIKTYEELLTQGWIEQIPAKGTFVNKKLPEITPEKISSATNVPPAYPVQTGFRIESNILLHRPIIKAGNLIGFDDGFPDVRLAPVEALSRTYRTILQRSFQKKLLLYGETQGNPYLREVLADYLHQSRGLAITSNNICITRGSVMGIHLAAKIICKQGDKVIVADANYPAANMIFQQLGVQLLHVPVDEQGICVDSIETLCKGQSIRLLYITSHHHYPTTVTLSAERRIRLLQLAAQYGFAILEDDYDYDFHYTSSPILPLASADTHGMVVYVGSLTKAIAPAFRVGYIVAPQNLIEEAGYLRRIIDRQGDLILEQAMAELIAEGELKRHLKKAQKLYHERRNFFCDLLEKHFPESISFKVPEGGMAIWATFHPRHNLETLSTEAQKQGLLLGNGKNYDCDLQNMTRMGFASSNLGEIEHSIHLLQKVMT</sequence>
<accession>A0AAE3QVX9</accession>
<keyword evidence="3" id="KW-0805">Transcription regulation</keyword>
<keyword evidence="7" id="KW-0808">Transferase</keyword>
<evidence type="ECO:0000256" key="1">
    <source>
        <dbReference type="ARBA" id="ARBA00005384"/>
    </source>
</evidence>
<evidence type="ECO:0000256" key="4">
    <source>
        <dbReference type="ARBA" id="ARBA00023125"/>
    </source>
</evidence>
<evidence type="ECO:0000313" key="8">
    <source>
        <dbReference type="Proteomes" id="UP001241110"/>
    </source>
</evidence>
<dbReference type="InterPro" id="IPR036390">
    <property type="entry name" value="WH_DNA-bd_sf"/>
</dbReference>
<comment type="similarity">
    <text evidence="1">In the C-terminal section; belongs to the class-I pyridoxal-phosphate-dependent aminotransferase family.</text>
</comment>
<comment type="caution">
    <text evidence="7">The sequence shown here is derived from an EMBL/GenBank/DDBJ whole genome shotgun (WGS) entry which is preliminary data.</text>
</comment>
<dbReference type="Pfam" id="PF00155">
    <property type="entry name" value="Aminotran_1_2"/>
    <property type="match status" value="1"/>
</dbReference>
<protein>
    <submittedName>
        <fullName evidence="7">PLP-dependent aminotransferase family protein</fullName>
    </submittedName>
</protein>
<dbReference type="CDD" id="cd07377">
    <property type="entry name" value="WHTH_GntR"/>
    <property type="match status" value="1"/>
</dbReference>
<dbReference type="CDD" id="cd00609">
    <property type="entry name" value="AAT_like"/>
    <property type="match status" value="1"/>
</dbReference>
<reference evidence="7" key="1">
    <citation type="submission" date="2023-05" db="EMBL/GenBank/DDBJ databases">
        <authorList>
            <person name="Zhang X."/>
        </authorList>
    </citation>
    <scope>NUCLEOTIDE SEQUENCE</scope>
    <source>
        <strain evidence="7">YF14B1</strain>
    </source>
</reference>
<dbReference type="Proteomes" id="UP001241110">
    <property type="component" value="Unassembled WGS sequence"/>
</dbReference>
<dbReference type="InterPro" id="IPR015424">
    <property type="entry name" value="PyrdxlP-dep_Trfase"/>
</dbReference>
<name>A0AAE3QVX9_9BACT</name>
<dbReference type="GO" id="GO:0003677">
    <property type="term" value="F:DNA binding"/>
    <property type="evidence" value="ECO:0007669"/>
    <property type="project" value="UniProtKB-KW"/>
</dbReference>
<keyword evidence="5" id="KW-0804">Transcription</keyword>
<evidence type="ECO:0000313" key="7">
    <source>
        <dbReference type="EMBL" id="MDJ1484475.1"/>
    </source>
</evidence>
<dbReference type="RefSeq" id="WP_313985833.1">
    <property type="nucleotide sequence ID" value="NZ_JASJOS010000015.1"/>
</dbReference>
<dbReference type="InterPro" id="IPR000524">
    <property type="entry name" value="Tscrpt_reg_HTH_GntR"/>
</dbReference>
<keyword evidence="7" id="KW-0032">Aminotransferase</keyword>
<evidence type="ECO:0000256" key="2">
    <source>
        <dbReference type="ARBA" id="ARBA00022898"/>
    </source>
</evidence>
<gene>
    <name evidence="7" type="ORF">QNI16_28515</name>
</gene>
<evidence type="ECO:0000259" key="6">
    <source>
        <dbReference type="PROSITE" id="PS50949"/>
    </source>
</evidence>
<dbReference type="PANTHER" id="PTHR46577:SF1">
    <property type="entry name" value="HTH-TYPE TRANSCRIPTIONAL REGULATORY PROTEIN GABR"/>
    <property type="match status" value="1"/>
</dbReference>
<dbReference type="GO" id="GO:0030170">
    <property type="term" value="F:pyridoxal phosphate binding"/>
    <property type="evidence" value="ECO:0007669"/>
    <property type="project" value="InterPro"/>
</dbReference>
<dbReference type="GO" id="GO:0003700">
    <property type="term" value="F:DNA-binding transcription factor activity"/>
    <property type="evidence" value="ECO:0007669"/>
    <property type="project" value="InterPro"/>
</dbReference>
<dbReference type="InterPro" id="IPR015421">
    <property type="entry name" value="PyrdxlP-dep_Trfase_major"/>
</dbReference>
<keyword evidence="2" id="KW-0663">Pyridoxal phosphate</keyword>
<dbReference type="GO" id="GO:0008483">
    <property type="term" value="F:transaminase activity"/>
    <property type="evidence" value="ECO:0007669"/>
    <property type="project" value="UniProtKB-KW"/>
</dbReference>
<dbReference type="EMBL" id="JASJOS010000015">
    <property type="protein sequence ID" value="MDJ1484475.1"/>
    <property type="molecule type" value="Genomic_DNA"/>
</dbReference>
<dbReference type="SUPFAM" id="SSF53383">
    <property type="entry name" value="PLP-dependent transferases"/>
    <property type="match status" value="1"/>
</dbReference>
<dbReference type="SMART" id="SM00345">
    <property type="entry name" value="HTH_GNTR"/>
    <property type="match status" value="1"/>
</dbReference>
<dbReference type="SUPFAM" id="SSF46785">
    <property type="entry name" value="Winged helix' DNA-binding domain"/>
    <property type="match status" value="1"/>
</dbReference>
<dbReference type="Gene3D" id="3.40.640.10">
    <property type="entry name" value="Type I PLP-dependent aspartate aminotransferase-like (Major domain)"/>
    <property type="match status" value="1"/>
</dbReference>
<proteinExistence type="inferred from homology"/>
<dbReference type="InterPro" id="IPR051446">
    <property type="entry name" value="HTH_trans_reg/aminotransferase"/>
</dbReference>
<feature type="domain" description="HTH gntR-type" evidence="6">
    <location>
        <begin position="16"/>
        <end position="84"/>
    </location>
</feature>
<evidence type="ECO:0000256" key="5">
    <source>
        <dbReference type="ARBA" id="ARBA00023163"/>
    </source>
</evidence>
<keyword evidence="4" id="KW-0238">DNA-binding</keyword>